<dbReference type="EMBL" id="JAENIL010000045">
    <property type="protein sequence ID" value="MBK1879309.1"/>
    <property type="molecule type" value="Genomic_DNA"/>
</dbReference>
<evidence type="ECO:0000256" key="6">
    <source>
        <dbReference type="RuleBase" id="RU361187"/>
    </source>
</evidence>
<dbReference type="PANTHER" id="PTHR42812:SF2">
    <property type="entry name" value="XYLOSIDASE_ARABINOSIDASE"/>
    <property type="match status" value="1"/>
</dbReference>
<keyword evidence="3 6" id="KW-0326">Glycosidase</keyword>
<sequence>MKIPLALFILHTFYLILLPTVAGGTYQNPILAGHYHDPTVLRVGEDYYLSHCEHDRRGPIIWHSRDLVNWRPLARVDSLAGLGEIWATDLVYHEGKYYLYLPLRLKDVDGKVSFSNYVTTADHPAGPWSEPIDLKIGGIDPGHVVGPDGQRYVFVNKGRYAPLTADGTAVTADLETAYHSWEIPSDWTIECECLESPKFFWRDDWCYLVSALGGTAGPSTSHMVVVARARDPRGPWENDPASPLLRTEHRDEPFWSQGHGTIIEATGGSWWMLYHGIAKERRSGGRNTLMLPIDWTDDGWPQIKDDYSPGDAIPAPPGENVGHGMPLSDDFQSESLAIQWDLMETMPDFKTRIRSGNGKLKIQAKGDSAQNATRVCQLPTHESYELTVQVEAPSGTIAGIGMQSSHGFVGLQLDDGEVIHPRRGMPEAPDTFPDGKVWLKVRNNNHDVDFFYSSDGTTWKKHPWGAGLSTESVQRIILFAAGQGQATFRNYQYKGW</sequence>
<evidence type="ECO:0000256" key="4">
    <source>
        <dbReference type="PIRSR" id="PIRSR606710-1"/>
    </source>
</evidence>
<organism evidence="8 9">
    <name type="scientific">Pelagicoccus mobilis</name>
    <dbReference type="NCBI Taxonomy" id="415221"/>
    <lineage>
        <taxon>Bacteria</taxon>
        <taxon>Pseudomonadati</taxon>
        <taxon>Verrucomicrobiota</taxon>
        <taxon>Opitutia</taxon>
        <taxon>Puniceicoccales</taxon>
        <taxon>Pelagicoccaceae</taxon>
        <taxon>Pelagicoccus</taxon>
    </lineage>
</organism>
<dbReference type="Proteomes" id="UP000617628">
    <property type="component" value="Unassembled WGS sequence"/>
</dbReference>
<dbReference type="SUPFAM" id="SSF75005">
    <property type="entry name" value="Arabinanase/levansucrase/invertase"/>
    <property type="match status" value="1"/>
</dbReference>
<dbReference type="Pfam" id="PF17851">
    <property type="entry name" value="GH43_C2"/>
    <property type="match status" value="1"/>
</dbReference>
<dbReference type="GO" id="GO:0005975">
    <property type="term" value="P:carbohydrate metabolic process"/>
    <property type="evidence" value="ECO:0007669"/>
    <property type="project" value="InterPro"/>
</dbReference>
<feature type="domain" description="Beta-xylosidase C-terminal Concanavalin A-like" evidence="7">
    <location>
        <begin position="328"/>
        <end position="473"/>
    </location>
</feature>
<dbReference type="CDD" id="cd09002">
    <property type="entry name" value="GH43_XYL-like"/>
    <property type="match status" value="1"/>
</dbReference>
<evidence type="ECO:0000256" key="3">
    <source>
        <dbReference type="ARBA" id="ARBA00023295"/>
    </source>
</evidence>
<evidence type="ECO:0000259" key="7">
    <source>
        <dbReference type="Pfam" id="PF17851"/>
    </source>
</evidence>
<reference evidence="8" key="1">
    <citation type="submission" date="2021-01" db="EMBL/GenBank/DDBJ databases">
        <title>Modified the classification status of verrucomicrobia.</title>
        <authorList>
            <person name="Feng X."/>
        </authorList>
    </citation>
    <scope>NUCLEOTIDE SEQUENCE</scope>
    <source>
        <strain evidence="8">KCTC 13126</strain>
    </source>
</reference>
<evidence type="ECO:0000313" key="8">
    <source>
        <dbReference type="EMBL" id="MBK1879309.1"/>
    </source>
</evidence>
<dbReference type="Pfam" id="PF04616">
    <property type="entry name" value="Glyco_hydro_43"/>
    <property type="match status" value="1"/>
</dbReference>
<keyword evidence="9" id="KW-1185">Reference proteome</keyword>
<dbReference type="InterPro" id="IPR023296">
    <property type="entry name" value="Glyco_hydro_beta-prop_sf"/>
</dbReference>
<dbReference type="Gene3D" id="2.115.10.20">
    <property type="entry name" value="Glycosyl hydrolase domain, family 43"/>
    <property type="match status" value="1"/>
</dbReference>
<proteinExistence type="inferred from homology"/>
<dbReference type="AlphaFoldDB" id="A0A934S4P2"/>
<comment type="similarity">
    <text evidence="1 6">Belongs to the glycosyl hydrolase 43 family.</text>
</comment>
<protein>
    <submittedName>
        <fullName evidence="8">Family 43 glycosylhydrolase</fullName>
    </submittedName>
</protein>
<feature type="site" description="Important for catalytic activity, responsible for pKa modulation of the active site Glu and correct orientation of both the proton donor and substrate" evidence="5">
    <location>
        <position position="140"/>
    </location>
</feature>
<evidence type="ECO:0000256" key="1">
    <source>
        <dbReference type="ARBA" id="ARBA00009865"/>
    </source>
</evidence>
<keyword evidence="2 6" id="KW-0378">Hydrolase</keyword>
<accession>A0A934S4P2</accession>
<dbReference type="GO" id="GO:0004553">
    <property type="term" value="F:hydrolase activity, hydrolyzing O-glycosyl compounds"/>
    <property type="evidence" value="ECO:0007669"/>
    <property type="project" value="InterPro"/>
</dbReference>
<dbReference type="InterPro" id="IPR051795">
    <property type="entry name" value="Glycosyl_Hydrlase_43"/>
</dbReference>
<dbReference type="SUPFAM" id="SSF49899">
    <property type="entry name" value="Concanavalin A-like lectins/glucanases"/>
    <property type="match status" value="1"/>
</dbReference>
<evidence type="ECO:0000313" key="9">
    <source>
        <dbReference type="Proteomes" id="UP000617628"/>
    </source>
</evidence>
<evidence type="ECO:0000256" key="2">
    <source>
        <dbReference type="ARBA" id="ARBA00022801"/>
    </source>
</evidence>
<evidence type="ECO:0000256" key="5">
    <source>
        <dbReference type="PIRSR" id="PIRSR606710-2"/>
    </source>
</evidence>
<dbReference type="InterPro" id="IPR041542">
    <property type="entry name" value="GH43_C2"/>
</dbReference>
<comment type="caution">
    <text evidence="8">The sequence shown here is derived from an EMBL/GenBank/DDBJ whole genome shotgun (WGS) entry which is preliminary data.</text>
</comment>
<gene>
    <name evidence="8" type="ORF">JIN87_20650</name>
</gene>
<dbReference type="InterPro" id="IPR006710">
    <property type="entry name" value="Glyco_hydro_43"/>
</dbReference>
<dbReference type="Gene3D" id="2.60.120.200">
    <property type="match status" value="1"/>
</dbReference>
<feature type="active site" description="Proton donor" evidence="4">
    <location>
        <position position="195"/>
    </location>
</feature>
<dbReference type="InterPro" id="IPR013320">
    <property type="entry name" value="ConA-like_dom_sf"/>
</dbReference>
<name>A0A934S4P2_9BACT</name>
<dbReference type="RefSeq" id="WP_200357522.1">
    <property type="nucleotide sequence ID" value="NZ_JAENIL010000045.1"/>
</dbReference>
<feature type="active site" description="Proton acceptor" evidence="4">
    <location>
        <position position="37"/>
    </location>
</feature>
<dbReference type="PANTHER" id="PTHR42812">
    <property type="entry name" value="BETA-XYLOSIDASE"/>
    <property type="match status" value="1"/>
</dbReference>